<proteinExistence type="predicted"/>
<dbReference type="AlphaFoldDB" id="A0A3P3ZN41"/>
<reference evidence="1" key="1">
    <citation type="submission" date="2018-10" db="EMBL/GenBank/DDBJ databases">
        <authorList>
            <person name="Plewniak F."/>
        </authorList>
    </citation>
    <scope>NUCLEOTIDE SEQUENCE</scope>
</reference>
<accession>A0A3P3ZN41</accession>
<dbReference type="EMBL" id="UOYP01000170">
    <property type="protein sequence ID" value="VAY87859.1"/>
    <property type="molecule type" value="Genomic_DNA"/>
</dbReference>
<name>A0A3P3ZN41_9ZZZZ</name>
<organism evidence="1">
    <name type="scientific">mine drainage metagenome</name>
    <dbReference type="NCBI Taxonomy" id="410659"/>
    <lineage>
        <taxon>unclassified sequences</taxon>
        <taxon>metagenomes</taxon>
        <taxon>ecological metagenomes</taxon>
    </lineage>
</organism>
<evidence type="ECO:0000313" key="1">
    <source>
        <dbReference type="EMBL" id="VAY87859.1"/>
    </source>
</evidence>
<protein>
    <submittedName>
        <fullName evidence="1">Uncharacterized protein</fullName>
    </submittedName>
</protein>
<sequence length="39" mass="4253">MSTTIYYSLVVPTPIGIKFLMNNLFLVAGVGFEPTTFGL</sequence>
<gene>
    <name evidence="1" type="ORF">CARN8_2510004</name>
</gene>